<accession>A0A8J7LQN2</accession>
<evidence type="ECO:0000313" key="1">
    <source>
        <dbReference type="EMBL" id="MBI1494567.1"/>
    </source>
</evidence>
<gene>
    <name evidence="1" type="ORF">H1D41_13045</name>
</gene>
<proteinExistence type="predicted"/>
<dbReference type="EMBL" id="JADCKQ010000010">
    <property type="protein sequence ID" value="MBI1494567.1"/>
    <property type="molecule type" value="Genomic_DNA"/>
</dbReference>
<keyword evidence="2" id="KW-1185">Reference proteome</keyword>
<name>A0A8J7LQN2_9RHOB</name>
<dbReference type="InterPro" id="IPR009531">
    <property type="entry name" value="DUF1150"/>
</dbReference>
<reference evidence="1" key="1">
    <citation type="submission" date="2020-10" db="EMBL/GenBank/DDBJ databases">
        <title>Paenihalocynthiibacter styelae gen. nov., sp. nov., isolated from stalked sea squirt Styela clava.</title>
        <authorList>
            <person name="Kim Y.-O."/>
            <person name="Yoon J.-H."/>
        </authorList>
    </citation>
    <scope>NUCLEOTIDE SEQUENCE</scope>
    <source>
        <strain evidence="1">MYP1-1</strain>
    </source>
</reference>
<evidence type="ECO:0000313" key="2">
    <source>
        <dbReference type="Proteomes" id="UP000640583"/>
    </source>
</evidence>
<dbReference type="Pfam" id="PF06620">
    <property type="entry name" value="DUF1150"/>
    <property type="match status" value="1"/>
</dbReference>
<dbReference type="RefSeq" id="WP_228849326.1">
    <property type="nucleotide sequence ID" value="NZ_JADCKQ010000010.1"/>
</dbReference>
<protein>
    <submittedName>
        <fullName evidence="1">DUF1150 family protein</fullName>
    </submittedName>
</protein>
<organism evidence="1 2">
    <name type="scientific">Halocynthiibacter styelae</name>
    <dbReference type="NCBI Taxonomy" id="2761955"/>
    <lineage>
        <taxon>Bacteria</taxon>
        <taxon>Pseudomonadati</taxon>
        <taxon>Pseudomonadota</taxon>
        <taxon>Alphaproteobacteria</taxon>
        <taxon>Rhodobacterales</taxon>
        <taxon>Paracoccaceae</taxon>
        <taxon>Halocynthiibacter</taxon>
    </lineage>
</organism>
<sequence length="81" mass="9092">MNSEYDFPGLEPVEGDNENRTVYVRAVDVADLPDEMQDAAGDVEHLYAVCTEEGEQLALVNERRLAFVLAREHDYAPVSVH</sequence>
<dbReference type="AlphaFoldDB" id="A0A8J7LQN2"/>
<dbReference type="Proteomes" id="UP000640583">
    <property type="component" value="Unassembled WGS sequence"/>
</dbReference>
<comment type="caution">
    <text evidence="1">The sequence shown here is derived from an EMBL/GenBank/DDBJ whole genome shotgun (WGS) entry which is preliminary data.</text>
</comment>